<dbReference type="InterPro" id="IPR047141">
    <property type="entry name" value="Stealth"/>
</dbReference>
<keyword evidence="3" id="KW-0270">Exopolysaccharide synthesis</keyword>
<evidence type="ECO:0000259" key="5">
    <source>
        <dbReference type="Pfam" id="PF17101"/>
    </source>
</evidence>
<dbReference type="Pfam" id="PF11380">
    <property type="entry name" value="Stealth_CR2"/>
    <property type="match status" value="1"/>
</dbReference>
<dbReference type="InterPro" id="IPR031357">
    <property type="entry name" value="Stealth_CR3"/>
</dbReference>
<dbReference type="InterPro" id="IPR031358">
    <property type="entry name" value="Stealth_CR1"/>
</dbReference>
<accession>A0A8J4DG07</accession>
<dbReference type="InterPro" id="IPR021520">
    <property type="entry name" value="Stealth_CR2"/>
</dbReference>
<dbReference type="GO" id="GO:0016772">
    <property type="term" value="F:transferase activity, transferring phosphorus-containing groups"/>
    <property type="evidence" value="ECO:0007669"/>
    <property type="project" value="InterPro"/>
</dbReference>
<sequence length="551" mass="60825">MPPLRRIRKAVPKPVKRWVFKALPRRVRDSIRPPKPNPKQLAPIDAAASPLAVRTANLDRVVAALDAAGVAWFRLPTRQVSRSSLAVAESARAAVERVTKALAAEGATVRPIRRRRPPEVTPEQHAAVPPYLVQVFWPVVDPQRGLLIAHDAGCEIEFWAEQDGRLVAPRQNRGTDVVLASDAEVEAGEEAFGDFRAAAGDGRRYRTRAPFLVPPLDHVDFPIDVVYTWVDGADPAWLARKNAALGENDWVTANEQAANESRYISRNELRYSLRSLHAHAPWVRRIFIVTDDQTPEWLDAAHPQITMVSHKEIFGDTGVLPTFNSHAIETRLHRIPGLAEHFVYFNDDVFLGRPVLPSTFFTPSGQTKVFLSVNRIDNGPAQPDDPPIMSAGKNNRALIQRRFGRFLSHKMKHTPHPARRSVIAEIELAFPDEVAATAAHQFRHHSNISLMASLQQHWSVLTGQGVLADLSYMYKDMADPTTPARLAEALAKRDLDVFCLNDTNATGEAAAAQAALLASFLPAYFPFRAPYELPDPPGAGPAPLRGTGLGA</sequence>
<dbReference type="AlphaFoldDB" id="A0A8J4DG07"/>
<organism evidence="8 9">
    <name type="scientific">Spirilliplanes yamanashiensis</name>
    <dbReference type="NCBI Taxonomy" id="42233"/>
    <lineage>
        <taxon>Bacteria</taxon>
        <taxon>Bacillati</taxon>
        <taxon>Actinomycetota</taxon>
        <taxon>Actinomycetes</taxon>
        <taxon>Micromonosporales</taxon>
        <taxon>Micromonosporaceae</taxon>
        <taxon>Spirilliplanes</taxon>
    </lineage>
</organism>
<feature type="domain" description="Stealth protein CR1 conserved region 1" evidence="5">
    <location>
        <begin position="221"/>
        <end position="248"/>
    </location>
</feature>
<dbReference type="EMBL" id="BOOY01000001">
    <property type="protein sequence ID" value="GIJ00851.1"/>
    <property type="molecule type" value="Genomic_DNA"/>
</dbReference>
<comment type="similarity">
    <text evidence="1">Belongs to the stealth family.</text>
</comment>
<dbReference type="InterPro" id="IPR031356">
    <property type="entry name" value="Stealth_CR4"/>
</dbReference>
<feature type="domain" description="Stealth protein CR3 conserved region 3" evidence="6">
    <location>
        <begin position="412"/>
        <end position="457"/>
    </location>
</feature>
<evidence type="ECO:0000259" key="4">
    <source>
        <dbReference type="Pfam" id="PF11380"/>
    </source>
</evidence>
<protein>
    <submittedName>
        <fullName evidence="8">Exopolysaccharide phosphotransferase</fullName>
    </submittedName>
</protein>
<feature type="domain" description="Stealth protein CR4 conserved region 4" evidence="7">
    <location>
        <begin position="490"/>
        <end position="537"/>
    </location>
</feature>
<evidence type="ECO:0000256" key="3">
    <source>
        <dbReference type="ARBA" id="ARBA00023169"/>
    </source>
</evidence>
<evidence type="ECO:0000256" key="2">
    <source>
        <dbReference type="ARBA" id="ARBA00022679"/>
    </source>
</evidence>
<dbReference type="Pfam" id="PF17101">
    <property type="entry name" value="Stealth_CR1"/>
    <property type="match status" value="1"/>
</dbReference>
<keyword evidence="9" id="KW-1185">Reference proteome</keyword>
<evidence type="ECO:0000313" key="9">
    <source>
        <dbReference type="Proteomes" id="UP000652013"/>
    </source>
</evidence>
<evidence type="ECO:0000256" key="1">
    <source>
        <dbReference type="ARBA" id="ARBA00007583"/>
    </source>
</evidence>
<name>A0A8J4DG07_9ACTN</name>
<dbReference type="PANTHER" id="PTHR24045">
    <property type="match status" value="1"/>
</dbReference>
<dbReference type="Pfam" id="PF17103">
    <property type="entry name" value="Stealth_CR4"/>
    <property type="match status" value="1"/>
</dbReference>
<gene>
    <name evidence="8" type="ORF">Sya03_02030</name>
</gene>
<feature type="domain" description="Stealth protein CR2 conserved region 2" evidence="4">
    <location>
        <begin position="262"/>
        <end position="368"/>
    </location>
</feature>
<proteinExistence type="inferred from homology"/>
<evidence type="ECO:0000259" key="6">
    <source>
        <dbReference type="Pfam" id="PF17102"/>
    </source>
</evidence>
<evidence type="ECO:0000313" key="8">
    <source>
        <dbReference type="EMBL" id="GIJ00851.1"/>
    </source>
</evidence>
<dbReference type="PANTHER" id="PTHR24045:SF0">
    <property type="entry name" value="N-ACETYLGLUCOSAMINE-1-PHOSPHOTRANSFERASE SUBUNITS ALPHA_BETA"/>
    <property type="match status" value="1"/>
</dbReference>
<reference evidence="8" key="1">
    <citation type="submission" date="2021-01" db="EMBL/GenBank/DDBJ databases">
        <title>Whole genome shotgun sequence of Spirilliplanes yamanashiensis NBRC 15828.</title>
        <authorList>
            <person name="Komaki H."/>
            <person name="Tamura T."/>
        </authorList>
    </citation>
    <scope>NUCLEOTIDE SEQUENCE</scope>
    <source>
        <strain evidence="8">NBRC 15828</strain>
    </source>
</reference>
<dbReference type="Proteomes" id="UP000652013">
    <property type="component" value="Unassembled WGS sequence"/>
</dbReference>
<comment type="caution">
    <text evidence="8">The sequence shown here is derived from an EMBL/GenBank/DDBJ whole genome shotgun (WGS) entry which is preliminary data.</text>
</comment>
<dbReference type="RefSeq" id="WP_203936169.1">
    <property type="nucleotide sequence ID" value="NZ_BAAAGJ010000024.1"/>
</dbReference>
<keyword evidence="2" id="KW-0808">Transferase</keyword>
<dbReference type="GO" id="GO:0000271">
    <property type="term" value="P:polysaccharide biosynthetic process"/>
    <property type="evidence" value="ECO:0007669"/>
    <property type="project" value="UniProtKB-KW"/>
</dbReference>
<evidence type="ECO:0000259" key="7">
    <source>
        <dbReference type="Pfam" id="PF17103"/>
    </source>
</evidence>
<dbReference type="Pfam" id="PF17102">
    <property type="entry name" value="Stealth_CR3"/>
    <property type="match status" value="1"/>
</dbReference>